<accession>A0AAV4JL31</accession>
<gene>
    <name evidence="2" type="ORF">ElyMa_003344700</name>
</gene>
<feature type="region of interest" description="Disordered" evidence="1">
    <location>
        <begin position="1"/>
        <end position="30"/>
    </location>
</feature>
<organism evidence="2 3">
    <name type="scientific">Elysia marginata</name>
    <dbReference type="NCBI Taxonomy" id="1093978"/>
    <lineage>
        <taxon>Eukaryota</taxon>
        <taxon>Metazoa</taxon>
        <taxon>Spiralia</taxon>
        <taxon>Lophotrochozoa</taxon>
        <taxon>Mollusca</taxon>
        <taxon>Gastropoda</taxon>
        <taxon>Heterobranchia</taxon>
        <taxon>Euthyneura</taxon>
        <taxon>Panpulmonata</taxon>
        <taxon>Sacoglossa</taxon>
        <taxon>Placobranchoidea</taxon>
        <taxon>Plakobranchidae</taxon>
        <taxon>Elysia</taxon>
    </lineage>
</organism>
<dbReference type="AlphaFoldDB" id="A0AAV4JL31"/>
<feature type="compositionally biased region" description="Polar residues" evidence="1">
    <location>
        <begin position="1"/>
        <end position="11"/>
    </location>
</feature>
<sequence>MGNPSMRTPTKQSERSVDPRRRILKHSNTIQATPTAALAPTVRYWLAIPSGPARNAERGILVGLLGQTLNSISLAQACTWRGHSSFAALAQIQHGESTVISPGSISQCNRRRAGR</sequence>
<evidence type="ECO:0000313" key="3">
    <source>
        <dbReference type="Proteomes" id="UP000762676"/>
    </source>
</evidence>
<evidence type="ECO:0008006" key="4">
    <source>
        <dbReference type="Google" id="ProtNLM"/>
    </source>
</evidence>
<keyword evidence="3" id="KW-1185">Reference proteome</keyword>
<proteinExistence type="predicted"/>
<evidence type="ECO:0000256" key="1">
    <source>
        <dbReference type="SAM" id="MobiDB-lite"/>
    </source>
</evidence>
<feature type="compositionally biased region" description="Basic and acidic residues" evidence="1">
    <location>
        <begin position="12"/>
        <end position="21"/>
    </location>
</feature>
<reference evidence="2 3" key="1">
    <citation type="journal article" date="2021" name="Elife">
        <title>Chloroplast acquisition without the gene transfer in kleptoplastic sea slugs, Plakobranchus ocellatus.</title>
        <authorList>
            <person name="Maeda T."/>
            <person name="Takahashi S."/>
            <person name="Yoshida T."/>
            <person name="Shimamura S."/>
            <person name="Takaki Y."/>
            <person name="Nagai Y."/>
            <person name="Toyoda A."/>
            <person name="Suzuki Y."/>
            <person name="Arimoto A."/>
            <person name="Ishii H."/>
            <person name="Satoh N."/>
            <person name="Nishiyama T."/>
            <person name="Hasebe M."/>
            <person name="Maruyama T."/>
            <person name="Minagawa J."/>
            <person name="Obokata J."/>
            <person name="Shigenobu S."/>
        </authorList>
    </citation>
    <scope>NUCLEOTIDE SEQUENCE [LARGE SCALE GENOMIC DNA]</scope>
</reference>
<comment type="caution">
    <text evidence="2">The sequence shown here is derived from an EMBL/GenBank/DDBJ whole genome shotgun (WGS) entry which is preliminary data.</text>
</comment>
<name>A0AAV4JL31_9GAST</name>
<evidence type="ECO:0000313" key="2">
    <source>
        <dbReference type="EMBL" id="GFS21687.1"/>
    </source>
</evidence>
<protein>
    <recommendedName>
        <fullName evidence="4">Peptidase S1 domain-containing protein</fullName>
    </recommendedName>
</protein>
<dbReference type="Proteomes" id="UP000762676">
    <property type="component" value="Unassembled WGS sequence"/>
</dbReference>
<dbReference type="EMBL" id="BMAT01006895">
    <property type="protein sequence ID" value="GFS21687.1"/>
    <property type="molecule type" value="Genomic_DNA"/>
</dbReference>